<accession>A0ABM5UU74</accession>
<dbReference type="RefSeq" id="WP_048875119.1">
    <property type="nucleotide sequence ID" value="NZ_CP011126.1"/>
</dbReference>
<dbReference type="InterPro" id="IPR004532">
    <property type="entry name" value="Phe-tRNA-ligase_IIc_bsu_bact"/>
</dbReference>
<evidence type="ECO:0000313" key="21">
    <source>
        <dbReference type="EMBL" id="AKQ33537.1"/>
    </source>
</evidence>
<dbReference type="Pfam" id="PF03147">
    <property type="entry name" value="FDX-ACB"/>
    <property type="match status" value="1"/>
</dbReference>
<keyword evidence="8 15" id="KW-0547">Nucleotide-binding</keyword>
<dbReference type="EMBL" id="CP011126">
    <property type="protein sequence ID" value="AKQ33450.1"/>
    <property type="molecule type" value="Genomic_DNA"/>
</dbReference>
<feature type="binding site" evidence="15">
    <location>
        <position position="464"/>
    </location>
    <ligand>
        <name>Mg(2+)</name>
        <dbReference type="ChEBI" id="CHEBI:18420"/>
        <note>shared with alpha subunit</note>
    </ligand>
</feature>
<evidence type="ECO:0000259" key="17">
    <source>
        <dbReference type="PROSITE" id="PS50886"/>
    </source>
</evidence>
<keyword evidence="4 15" id="KW-0963">Cytoplasm</keyword>
<evidence type="ECO:0000256" key="3">
    <source>
        <dbReference type="ARBA" id="ARBA00011209"/>
    </source>
</evidence>
<feature type="binding site" evidence="15">
    <location>
        <position position="460"/>
    </location>
    <ligand>
        <name>Mg(2+)</name>
        <dbReference type="ChEBI" id="CHEBI:18420"/>
        <note>shared with alpha subunit</note>
    </ligand>
</feature>
<evidence type="ECO:0000256" key="16">
    <source>
        <dbReference type="PROSITE-ProRule" id="PRU00209"/>
    </source>
</evidence>
<dbReference type="PROSITE" id="PS51447">
    <property type="entry name" value="FDX_ACB"/>
    <property type="match status" value="1"/>
</dbReference>
<dbReference type="SUPFAM" id="SSF55681">
    <property type="entry name" value="Class II aaRS and biotin synthetases"/>
    <property type="match status" value="1"/>
</dbReference>
<dbReference type="InterPro" id="IPR033714">
    <property type="entry name" value="tRNA_bind_bactPheRS"/>
</dbReference>
<keyword evidence="13 15" id="KW-0030">Aminoacyl-tRNA synthetase</keyword>
<dbReference type="InterPro" id="IPR041616">
    <property type="entry name" value="PheRS_beta_core"/>
</dbReference>
<evidence type="ECO:0000256" key="11">
    <source>
        <dbReference type="ARBA" id="ARBA00022884"/>
    </source>
</evidence>
<dbReference type="InterPro" id="IPR005147">
    <property type="entry name" value="tRNA_synthase_B5-dom"/>
</dbReference>
<dbReference type="Gene3D" id="3.30.930.10">
    <property type="entry name" value="Bira Bifunctional Protein, Domain 2"/>
    <property type="match status" value="1"/>
</dbReference>
<evidence type="ECO:0000313" key="20">
    <source>
        <dbReference type="EMBL" id="AKQ33450.1"/>
    </source>
</evidence>
<dbReference type="NCBIfam" id="TIGR00472">
    <property type="entry name" value="pheT_bact"/>
    <property type="match status" value="1"/>
</dbReference>
<dbReference type="SUPFAM" id="SSF50249">
    <property type="entry name" value="Nucleic acid-binding proteins"/>
    <property type="match status" value="1"/>
</dbReference>
<comment type="catalytic activity">
    <reaction evidence="14 15">
        <text>tRNA(Phe) + L-phenylalanine + ATP = L-phenylalanyl-tRNA(Phe) + AMP + diphosphate + H(+)</text>
        <dbReference type="Rhea" id="RHEA:19413"/>
        <dbReference type="Rhea" id="RHEA-COMP:9668"/>
        <dbReference type="Rhea" id="RHEA-COMP:9699"/>
        <dbReference type="ChEBI" id="CHEBI:15378"/>
        <dbReference type="ChEBI" id="CHEBI:30616"/>
        <dbReference type="ChEBI" id="CHEBI:33019"/>
        <dbReference type="ChEBI" id="CHEBI:58095"/>
        <dbReference type="ChEBI" id="CHEBI:78442"/>
        <dbReference type="ChEBI" id="CHEBI:78531"/>
        <dbReference type="ChEBI" id="CHEBI:456215"/>
        <dbReference type="EC" id="6.1.1.20"/>
    </reaction>
</comment>
<name>A0ABM5UU74_9COXI</name>
<evidence type="ECO:0000313" key="22">
    <source>
        <dbReference type="Proteomes" id="UP000063965"/>
    </source>
</evidence>
<evidence type="ECO:0000256" key="8">
    <source>
        <dbReference type="ARBA" id="ARBA00022741"/>
    </source>
</evidence>
<dbReference type="Gene3D" id="2.40.50.140">
    <property type="entry name" value="Nucleic acid-binding proteins"/>
    <property type="match status" value="1"/>
</dbReference>
<feature type="binding site" evidence="15">
    <location>
        <position position="454"/>
    </location>
    <ligand>
        <name>Mg(2+)</name>
        <dbReference type="ChEBI" id="CHEBI:18420"/>
        <note>shared with alpha subunit</note>
    </ligand>
</feature>
<dbReference type="PROSITE" id="PS51483">
    <property type="entry name" value="B5"/>
    <property type="match status" value="1"/>
</dbReference>
<dbReference type="PANTHER" id="PTHR10947:SF0">
    <property type="entry name" value="PHENYLALANINE--TRNA LIGASE BETA SUBUNIT"/>
    <property type="match status" value="1"/>
</dbReference>
<evidence type="ECO:0000256" key="13">
    <source>
        <dbReference type="ARBA" id="ARBA00023146"/>
    </source>
</evidence>
<keyword evidence="12 15" id="KW-0648">Protein biosynthesis</keyword>
<keyword evidence="6 15" id="KW-0436">Ligase</keyword>
<keyword evidence="5 16" id="KW-0820">tRNA-binding</keyword>
<evidence type="ECO:0000256" key="15">
    <source>
        <dbReference type="HAMAP-Rule" id="MF_00283"/>
    </source>
</evidence>
<keyword evidence="11 16" id="KW-0694">RNA-binding</keyword>
<evidence type="ECO:0000256" key="5">
    <source>
        <dbReference type="ARBA" id="ARBA00022555"/>
    </source>
</evidence>
<dbReference type="InterPro" id="IPR020825">
    <property type="entry name" value="Phe-tRNA_synthase-like_B3/B4"/>
</dbReference>
<sequence>MKLSEIWLREWVNPLVNTEHLAEQLTLFGLEVDSVNSVAHSFEKVVVGEVLSVEKHPDADRLSFCRVNVGESEALEIVCGAANVRVGLKVPVALIGGQVGELKIKKTKLRGVVSYGMICSERELGLSEDQNGFIMELTSDVAVGKDLHDCLQLKDSVFDIGLTPNRGDCASVRGIANEVGAINRLSVKAPKVARVTPVIDAIFPIGIQAKEACPYYVGRIIRDIDSDAQTPLWMRERLRRSGLRSIHPVVDVLNYVMLEWGQPMHAFDFDQLSGEIRVRYASSDEKITLIDRTEVTLNNRTLVIADENQVHAIAGIMGGANSAVNERTKNIFLESAYFTPSNIALTARHYGLNTDSSYRFERGVDFQLQKLAMERATELLLTITGGKPGFIEDQRIEETFPSIKKVGLRRERIKHLLGVEIADKEIHQILGFLGMTLQPEINGWHVTVPSYRFDITQEVDLIEEVARLHSYERIPQTIMKRKMVLSPVAETEVSLARIRRLMVDRGYNEAVNYSFVDDKLQNKLNPNLESLALSNPITNDMNVMRNSLWPGLVTAAKYNQSRQIERMRLFEIGRCFIHQKRKWQQITKIAGLIVGNASNLQWGEKKRPVDFYDMKGDLSTLLSLTHAEKDFDFIRAEHPALHPGRSAALYFKEACIGYLGALHPVLVRELGFGSIPYLFESELEALTKTRLSHYQSVSKFPTVRRDLAVVVDRDVEASRIEEEIAQNAGHLLIMSEIFDIYEGGEHIEFGGKSVALGLTFQNPSRTLIDEEIKQVIERIIAALERKFNVKLRT</sequence>
<evidence type="ECO:0000256" key="7">
    <source>
        <dbReference type="ARBA" id="ARBA00022723"/>
    </source>
</evidence>
<dbReference type="GO" id="GO:0016874">
    <property type="term" value="F:ligase activity"/>
    <property type="evidence" value="ECO:0007669"/>
    <property type="project" value="UniProtKB-KW"/>
</dbReference>
<dbReference type="EMBL" id="CP011126">
    <property type="protein sequence ID" value="AKQ33537.1"/>
    <property type="molecule type" value="Genomic_DNA"/>
</dbReference>
<gene>
    <name evidence="15 21" type="primary">pheT</name>
    <name evidence="20" type="ORF">CleRT_05450</name>
    <name evidence="21" type="ORF">CleRT_06890</name>
</gene>
<dbReference type="InterPro" id="IPR045060">
    <property type="entry name" value="Phe-tRNA-ligase_IIc_bsu"/>
</dbReference>
<organism evidence="21 22">
    <name type="scientific">Candidatus Coxiella mudrowiae</name>
    <dbReference type="NCBI Taxonomy" id="2054173"/>
    <lineage>
        <taxon>Bacteria</taxon>
        <taxon>Pseudomonadati</taxon>
        <taxon>Pseudomonadota</taxon>
        <taxon>Gammaproteobacteria</taxon>
        <taxon>Legionellales</taxon>
        <taxon>Coxiellaceae</taxon>
        <taxon>Coxiella</taxon>
    </lineage>
</organism>
<dbReference type="NCBIfam" id="NF045760">
    <property type="entry name" value="YtpR"/>
    <property type="match status" value="1"/>
</dbReference>
<dbReference type="InterPro" id="IPR012340">
    <property type="entry name" value="NA-bd_OB-fold"/>
</dbReference>
<evidence type="ECO:0000256" key="9">
    <source>
        <dbReference type="ARBA" id="ARBA00022840"/>
    </source>
</evidence>
<evidence type="ECO:0000256" key="1">
    <source>
        <dbReference type="ARBA" id="ARBA00004496"/>
    </source>
</evidence>
<dbReference type="SMART" id="SM00874">
    <property type="entry name" value="B5"/>
    <property type="match status" value="1"/>
</dbReference>
<comment type="similarity">
    <text evidence="2 15">Belongs to the phenylalanyl-tRNA synthetase beta subunit family. Type 1 subfamily.</text>
</comment>
<dbReference type="SUPFAM" id="SSF56037">
    <property type="entry name" value="PheT/TilS domain"/>
    <property type="match status" value="1"/>
</dbReference>
<keyword evidence="9 15" id="KW-0067">ATP-binding</keyword>
<evidence type="ECO:0000259" key="18">
    <source>
        <dbReference type="PROSITE" id="PS51447"/>
    </source>
</evidence>
<dbReference type="SMART" id="SM00873">
    <property type="entry name" value="B3_4"/>
    <property type="match status" value="1"/>
</dbReference>
<dbReference type="Pfam" id="PF17759">
    <property type="entry name" value="tRNA_synthFbeta"/>
    <property type="match status" value="1"/>
</dbReference>
<evidence type="ECO:0000256" key="10">
    <source>
        <dbReference type="ARBA" id="ARBA00022842"/>
    </source>
</evidence>
<dbReference type="InterPro" id="IPR005146">
    <property type="entry name" value="B3/B4_tRNA-bd"/>
</dbReference>
<reference evidence="21 22" key="1">
    <citation type="journal article" date="2015" name="Genome Biol. Evol.">
        <title>Distinctive Genome Reduction Rates Revealed by Genomic Analyses of Two Coxiella-Like Endosymbionts in Ticks.</title>
        <authorList>
            <person name="Gottlieb Y."/>
            <person name="Lalzar I."/>
            <person name="Klasson L."/>
        </authorList>
    </citation>
    <scope>NUCLEOTIDE SEQUENCE [LARGE SCALE GENOMIC DNA]</scope>
    <source>
        <strain evidence="21 22">CRt</strain>
    </source>
</reference>
<proteinExistence type="inferred from homology"/>
<keyword evidence="7 15" id="KW-0479">Metal-binding</keyword>
<dbReference type="EC" id="6.1.1.20" evidence="15"/>
<dbReference type="InterPro" id="IPR005121">
    <property type="entry name" value="Fdx_antiC-bd"/>
</dbReference>
<evidence type="ECO:0000256" key="14">
    <source>
        <dbReference type="ARBA" id="ARBA00049255"/>
    </source>
</evidence>
<dbReference type="Pfam" id="PF03483">
    <property type="entry name" value="B3_4"/>
    <property type="match status" value="1"/>
</dbReference>
<evidence type="ECO:0000256" key="4">
    <source>
        <dbReference type="ARBA" id="ARBA00022490"/>
    </source>
</evidence>
<dbReference type="InterPro" id="IPR002547">
    <property type="entry name" value="tRNA-bd_dom"/>
</dbReference>
<feature type="binding site" evidence="15">
    <location>
        <position position="463"/>
    </location>
    <ligand>
        <name>Mg(2+)</name>
        <dbReference type="ChEBI" id="CHEBI:18420"/>
        <note>shared with alpha subunit</note>
    </ligand>
</feature>
<evidence type="ECO:0000259" key="19">
    <source>
        <dbReference type="PROSITE" id="PS51483"/>
    </source>
</evidence>
<dbReference type="InterPro" id="IPR045864">
    <property type="entry name" value="aa-tRNA-synth_II/BPL/LPL"/>
</dbReference>
<dbReference type="SUPFAM" id="SSF46955">
    <property type="entry name" value="Putative DNA-binding domain"/>
    <property type="match status" value="1"/>
</dbReference>
<dbReference type="PROSITE" id="PS50886">
    <property type="entry name" value="TRBD"/>
    <property type="match status" value="1"/>
</dbReference>
<evidence type="ECO:0000256" key="12">
    <source>
        <dbReference type="ARBA" id="ARBA00022917"/>
    </source>
</evidence>
<dbReference type="CDD" id="cd00769">
    <property type="entry name" value="PheRS_beta_core"/>
    <property type="match status" value="1"/>
</dbReference>
<evidence type="ECO:0000256" key="6">
    <source>
        <dbReference type="ARBA" id="ARBA00022598"/>
    </source>
</evidence>
<dbReference type="Proteomes" id="UP000063965">
    <property type="component" value="Chromosome"/>
</dbReference>
<protein>
    <recommendedName>
        <fullName evidence="15">Phenylalanine--tRNA ligase beta subunit</fullName>
        <ecNumber evidence="15">6.1.1.20</ecNumber>
    </recommendedName>
    <alternativeName>
        <fullName evidence="15">Phenylalanyl-tRNA synthetase beta subunit</fullName>
        <shortName evidence="15">PheRS</shortName>
    </alternativeName>
</protein>
<dbReference type="Pfam" id="PF01588">
    <property type="entry name" value="tRNA_bind"/>
    <property type="match status" value="1"/>
</dbReference>
<feature type="domain" description="TRNA-binding" evidence="17">
    <location>
        <begin position="39"/>
        <end position="148"/>
    </location>
</feature>
<keyword evidence="22" id="KW-1185">Reference proteome</keyword>
<dbReference type="SUPFAM" id="SSF54991">
    <property type="entry name" value="Anticodon-binding domain of PheRS"/>
    <property type="match status" value="1"/>
</dbReference>
<dbReference type="Gene3D" id="3.30.56.10">
    <property type="match status" value="2"/>
</dbReference>
<dbReference type="Pfam" id="PF03484">
    <property type="entry name" value="B5"/>
    <property type="match status" value="1"/>
</dbReference>
<dbReference type="HAMAP" id="MF_00283">
    <property type="entry name" value="Phe_tRNA_synth_beta1"/>
    <property type="match status" value="1"/>
</dbReference>
<comment type="subcellular location">
    <subcellularLocation>
        <location evidence="1 15">Cytoplasm</location>
    </subcellularLocation>
</comment>
<comment type="cofactor">
    <cofactor evidence="15">
        <name>Mg(2+)</name>
        <dbReference type="ChEBI" id="CHEBI:18420"/>
    </cofactor>
    <text evidence="15">Binds 2 magnesium ions per tetramer.</text>
</comment>
<dbReference type="InterPro" id="IPR009061">
    <property type="entry name" value="DNA-bd_dom_put_sf"/>
</dbReference>
<feature type="domain" description="B5" evidence="19">
    <location>
        <begin position="401"/>
        <end position="476"/>
    </location>
</feature>
<dbReference type="CDD" id="cd02796">
    <property type="entry name" value="tRNA_bind_bactPheRS"/>
    <property type="match status" value="1"/>
</dbReference>
<dbReference type="Gene3D" id="3.30.70.380">
    <property type="entry name" value="Ferrodoxin-fold anticodon-binding domain"/>
    <property type="match status" value="1"/>
</dbReference>
<dbReference type="PANTHER" id="PTHR10947">
    <property type="entry name" value="PHENYLALANYL-TRNA SYNTHETASE BETA CHAIN AND LEUCINE-RICH REPEAT-CONTAINING PROTEIN 47"/>
    <property type="match status" value="1"/>
</dbReference>
<comment type="subunit">
    <text evidence="3 15">Tetramer of two alpha and two beta subunits.</text>
</comment>
<dbReference type="InterPro" id="IPR036690">
    <property type="entry name" value="Fdx_antiC-bd_sf"/>
</dbReference>
<feature type="domain" description="FDX-ACB" evidence="18">
    <location>
        <begin position="698"/>
        <end position="792"/>
    </location>
</feature>
<keyword evidence="10 15" id="KW-0460">Magnesium</keyword>
<evidence type="ECO:0000256" key="2">
    <source>
        <dbReference type="ARBA" id="ARBA00008653"/>
    </source>
</evidence>
<dbReference type="SMART" id="SM00896">
    <property type="entry name" value="FDX-ACB"/>
    <property type="match status" value="1"/>
</dbReference>
<dbReference type="Gene3D" id="3.50.40.10">
    <property type="entry name" value="Phenylalanyl-trna Synthetase, Chain B, domain 3"/>
    <property type="match status" value="1"/>
</dbReference>